<keyword evidence="2" id="KW-1185">Reference proteome</keyword>
<sequence length="104" mass="11492">MLTISCIKTPVIDVGDAKKRKKALRSLDHQCRAQQVHDAESLLNHNSACCAICYQSIRIPSVFLGLEQVLFVYGENQKKALTVGMEPVTSRSLGGHHIHYTTAT</sequence>
<accession>A0A9D4IUL0</accession>
<reference evidence="1" key="1">
    <citation type="journal article" date="2019" name="bioRxiv">
        <title>The Genome of the Zebra Mussel, Dreissena polymorpha: A Resource for Invasive Species Research.</title>
        <authorList>
            <person name="McCartney M.A."/>
            <person name="Auch B."/>
            <person name="Kono T."/>
            <person name="Mallez S."/>
            <person name="Zhang Y."/>
            <person name="Obille A."/>
            <person name="Becker A."/>
            <person name="Abrahante J.E."/>
            <person name="Garbe J."/>
            <person name="Badalamenti J.P."/>
            <person name="Herman A."/>
            <person name="Mangelson H."/>
            <person name="Liachko I."/>
            <person name="Sullivan S."/>
            <person name="Sone E.D."/>
            <person name="Koren S."/>
            <person name="Silverstein K.A.T."/>
            <person name="Beckman K.B."/>
            <person name="Gohl D.M."/>
        </authorList>
    </citation>
    <scope>NUCLEOTIDE SEQUENCE</scope>
    <source>
        <strain evidence="1">Duluth1</strain>
        <tissue evidence="1">Whole animal</tissue>
    </source>
</reference>
<organism evidence="1 2">
    <name type="scientific">Dreissena polymorpha</name>
    <name type="common">Zebra mussel</name>
    <name type="synonym">Mytilus polymorpha</name>
    <dbReference type="NCBI Taxonomy" id="45954"/>
    <lineage>
        <taxon>Eukaryota</taxon>
        <taxon>Metazoa</taxon>
        <taxon>Spiralia</taxon>
        <taxon>Lophotrochozoa</taxon>
        <taxon>Mollusca</taxon>
        <taxon>Bivalvia</taxon>
        <taxon>Autobranchia</taxon>
        <taxon>Heteroconchia</taxon>
        <taxon>Euheterodonta</taxon>
        <taxon>Imparidentia</taxon>
        <taxon>Neoheterodontei</taxon>
        <taxon>Myida</taxon>
        <taxon>Dreissenoidea</taxon>
        <taxon>Dreissenidae</taxon>
        <taxon>Dreissena</taxon>
    </lineage>
</organism>
<dbReference type="EMBL" id="JAIWYP010000008">
    <property type="protein sequence ID" value="KAH3784668.1"/>
    <property type="molecule type" value="Genomic_DNA"/>
</dbReference>
<reference evidence="1" key="2">
    <citation type="submission" date="2020-11" db="EMBL/GenBank/DDBJ databases">
        <authorList>
            <person name="McCartney M.A."/>
            <person name="Auch B."/>
            <person name="Kono T."/>
            <person name="Mallez S."/>
            <person name="Becker A."/>
            <person name="Gohl D.M."/>
            <person name="Silverstein K.A.T."/>
            <person name="Koren S."/>
            <person name="Bechman K.B."/>
            <person name="Herman A."/>
            <person name="Abrahante J.E."/>
            <person name="Garbe J."/>
        </authorList>
    </citation>
    <scope>NUCLEOTIDE SEQUENCE</scope>
    <source>
        <strain evidence="1">Duluth1</strain>
        <tissue evidence="1">Whole animal</tissue>
    </source>
</reference>
<proteinExistence type="predicted"/>
<dbReference type="Proteomes" id="UP000828390">
    <property type="component" value="Unassembled WGS sequence"/>
</dbReference>
<protein>
    <submittedName>
        <fullName evidence="1">Uncharacterized protein</fullName>
    </submittedName>
</protein>
<evidence type="ECO:0000313" key="2">
    <source>
        <dbReference type="Proteomes" id="UP000828390"/>
    </source>
</evidence>
<gene>
    <name evidence="1" type="ORF">DPMN_162632</name>
</gene>
<name>A0A9D4IUL0_DREPO</name>
<comment type="caution">
    <text evidence="1">The sequence shown here is derived from an EMBL/GenBank/DDBJ whole genome shotgun (WGS) entry which is preliminary data.</text>
</comment>
<evidence type="ECO:0000313" key="1">
    <source>
        <dbReference type="EMBL" id="KAH3784668.1"/>
    </source>
</evidence>
<dbReference type="AlphaFoldDB" id="A0A9D4IUL0"/>